<reference evidence="1" key="1">
    <citation type="submission" date="2022-11" db="EMBL/GenBank/DDBJ databases">
        <title>Genome Sequence of Nemania bipapillata.</title>
        <authorList>
            <person name="Buettner E."/>
        </authorList>
    </citation>
    <scope>NUCLEOTIDE SEQUENCE</scope>
    <source>
        <strain evidence="1">CP14</strain>
    </source>
</reference>
<sequence>MANPLSDSQAHLRIARPTDSIPALLPFYVGGLGFEVKFSFTGHDGFDGALLTLPSPPSNPALGYHIEFTQHASHRAGRAPTQDNLLVFYMPNETLYQGAIARMKGAGFEPVRSLNPYWDRCGSTFEDPDGYRVVLANMNSPV</sequence>
<keyword evidence="2" id="KW-1185">Reference proteome</keyword>
<evidence type="ECO:0000313" key="2">
    <source>
        <dbReference type="Proteomes" id="UP001153334"/>
    </source>
</evidence>
<protein>
    <submittedName>
        <fullName evidence="1">Uncharacterized protein</fullName>
    </submittedName>
</protein>
<dbReference type="Proteomes" id="UP001153334">
    <property type="component" value="Unassembled WGS sequence"/>
</dbReference>
<gene>
    <name evidence="1" type="ORF">ONZ43_g2435</name>
</gene>
<comment type="caution">
    <text evidence="1">The sequence shown here is derived from an EMBL/GenBank/DDBJ whole genome shotgun (WGS) entry which is preliminary data.</text>
</comment>
<dbReference type="EMBL" id="JAPESX010000498">
    <property type="protein sequence ID" value="KAJ8121004.1"/>
    <property type="molecule type" value="Genomic_DNA"/>
</dbReference>
<accession>A0ACC2J0M9</accession>
<evidence type="ECO:0000313" key="1">
    <source>
        <dbReference type="EMBL" id="KAJ8121004.1"/>
    </source>
</evidence>
<proteinExistence type="predicted"/>
<organism evidence="1 2">
    <name type="scientific">Nemania bipapillata</name>
    <dbReference type="NCBI Taxonomy" id="110536"/>
    <lineage>
        <taxon>Eukaryota</taxon>
        <taxon>Fungi</taxon>
        <taxon>Dikarya</taxon>
        <taxon>Ascomycota</taxon>
        <taxon>Pezizomycotina</taxon>
        <taxon>Sordariomycetes</taxon>
        <taxon>Xylariomycetidae</taxon>
        <taxon>Xylariales</taxon>
        <taxon>Xylariaceae</taxon>
        <taxon>Nemania</taxon>
    </lineage>
</organism>
<name>A0ACC2J0M9_9PEZI</name>